<dbReference type="Proteomes" id="UP000320314">
    <property type="component" value="Unassembled WGS sequence"/>
</dbReference>
<dbReference type="Pfam" id="PF24793">
    <property type="entry name" value="GINT1_N"/>
    <property type="match status" value="1"/>
</dbReference>
<name>A0A506UHQ1_9HYPH</name>
<keyword evidence="3" id="KW-1185">Reference proteome</keyword>
<dbReference type="EMBL" id="VHLH01000001">
    <property type="protein sequence ID" value="TPW32841.1"/>
    <property type="molecule type" value="Genomic_DNA"/>
</dbReference>
<dbReference type="AlphaFoldDB" id="A0A506UHQ1"/>
<proteinExistence type="predicted"/>
<evidence type="ECO:0000313" key="2">
    <source>
        <dbReference type="EMBL" id="TPW32841.1"/>
    </source>
</evidence>
<dbReference type="InterPro" id="IPR056442">
    <property type="entry name" value="GINT1_N"/>
</dbReference>
<comment type="caution">
    <text evidence="2">The sequence shown here is derived from an EMBL/GenBank/DDBJ whole genome shotgun (WGS) entry which is preliminary data.</text>
</comment>
<dbReference type="GO" id="GO:0016787">
    <property type="term" value="F:hydrolase activity"/>
    <property type="evidence" value="ECO:0007669"/>
    <property type="project" value="UniProtKB-KW"/>
</dbReference>
<dbReference type="RefSeq" id="WP_141165144.1">
    <property type="nucleotide sequence ID" value="NZ_VHLH01000001.1"/>
</dbReference>
<dbReference type="InterPro" id="IPR023296">
    <property type="entry name" value="Glyco_hydro_beta-prop_sf"/>
</dbReference>
<evidence type="ECO:0000313" key="3">
    <source>
        <dbReference type="Proteomes" id="UP000320314"/>
    </source>
</evidence>
<dbReference type="Gene3D" id="2.115.10.20">
    <property type="entry name" value="Glycosyl hydrolase domain, family 43"/>
    <property type="match status" value="1"/>
</dbReference>
<sequence length="488" mass="52641">MPGIEIHVPSRRPRRWQVEICERLAAVGHAVTVRLVEEPRAAWPVIAAASLAFEWRMAGRRSEPLFAVRAPIAASGNDRPVDLVVDLAGQRKNAAATTFALAASGRSFEADAAATLAAGDLPQITLLRDGMPVAHAAPMVDTPSSVALALEDVLARAVTLVVAQVAALDPAADVVAPETAVPGQGPAVSSFALQYLSHGAPRLAREVLRRARYRQAHWRVGYRFHEGPGVAETGALGTGWQVLPDDGTRFFADPFAFNDGNGFHLFVEDYPHATGKAVISHVAFDGNGRTSQPRPVLEEAHHLSYPQVFARDGAIWMLPEASQSRRLTLYRADPFPDRWRPAATLVEDREISDATLLEHDGLLWLVASERDGFGSTSDTMVVFHADRLEGPWHAHPANPILIDRRRARPGGAFVMANGRLALPVQDGTLGYGGGLGLAALERLDTQAVRFGKPLAIGTAGDWPHPMVHTLNRAGPLEVIDGIAPMRKR</sequence>
<keyword evidence="2" id="KW-0378">Hydrolase</keyword>
<gene>
    <name evidence="2" type="ORF">FJU11_01050</name>
</gene>
<protein>
    <submittedName>
        <fullName evidence="2">Glycoside hydrolase family 43 protein</fullName>
    </submittedName>
</protein>
<reference evidence="2 3" key="1">
    <citation type="submission" date="2019-06" db="EMBL/GenBank/DDBJ databases">
        <authorList>
            <person name="Li M."/>
        </authorList>
    </citation>
    <scope>NUCLEOTIDE SEQUENCE [LARGE SCALE GENOMIC DNA]</scope>
    <source>
        <strain evidence="2 3">BGMRC6574</strain>
    </source>
</reference>
<dbReference type="SUPFAM" id="SSF75005">
    <property type="entry name" value="Arabinanase/levansucrase/invertase"/>
    <property type="match status" value="1"/>
</dbReference>
<evidence type="ECO:0000259" key="1">
    <source>
        <dbReference type="Pfam" id="PF24793"/>
    </source>
</evidence>
<organism evidence="2 3">
    <name type="scientific">Pararhizobium mangrovi</name>
    <dbReference type="NCBI Taxonomy" id="2590452"/>
    <lineage>
        <taxon>Bacteria</taxon>
        <taxon>Pseudomonadati</taxon>
        <taxon>Pseudomonadota</taxon>
        <taxon>Alphaproteobacteria</taxon>
        <taxon>Hyphomicrobiales</taxon>
        <taxon>Rhizobiaceae</taxon>
        <taxon>Rhizobium/Agrobacterium group</taxon>
        <taxon>Pararhizobium</taxon>
    </lineage>
</organism>
<accession>A0A506UHQ1</accession>
<feature type="domain" description="Glucosamine inositolphosphorylceramide transferase 1 N-terminal" evidence="1">
    <location>
        <begin position="248"/>
        <end position="446"/>
    </location>
</feature>
<dbReference type="OrthoDB" id="3771157at2"/>